<dbReference type="KEGG" id="pdio:PDMSB3_2637.1"/>
<organism evidence="1 2">
    <name type="scientific">Paraburkholderia dioscoreae</name>
    <dbReference type="NCBI Taxonomy" id="2604047"/>
    <lineage>
        <taxon>Bacteria</taxon>
        <taxon>Pseudomonadati</taxon>
        <taxon>Pseudomonadota</taxon>
        <taxon>Betaproteobacteria</taxon>
        <taxon>Burkholderiales</taxon>
        <taxon>Burkholderiaceae</taxon>
        <taxon>Paraburkholderia</taxon>
    </lineage>
</organism>
<dbReference type="Proteomes" id="UP000325811">
    <property type="component" value="Chromosome II"/>
</dbReference>
<keyword evidence="2" id="KW-1185">Reference proteome</keyword>
<evidence type="ECO:0000313" key="2">
    <source>
        <dbReference type="Proteomes" id="UP000325811"/>
    </source>
</evidence>
<gene>
    <name evidence="1" type="ORF">PDMSB3_2637</name>
</gene>
<proteinExistence type="predicted"/>
<sequence length="62" mass="6865">MDGSTPVQSTTASMTPTLASQITVSQFQIPIAGIRLKKIPLYERYWWKACSLFRCVASGKSL</sequence>
<reference evidence="1 2" key="1">
    <citation type="submission" date="2019-08" db="EMBL/GenBank/DDBJ databases">
        <authorList>
            <person name="Herpell B J."/>
        </authorList>
    </citation>
    <scope>NUCLEOTIDE SEQUENCE [LARGE SCALE GENOMIC DNA]</scope>
    <source>
        <strain evidence="2">Msb3</strain>
    </source>
</reference>
<dbReference type="EMBL" id="LR699554">
    <property type="protein sequence ID" value="VVD33921.1"/>
    <property type="molecule type" value="Genomic_DNA"/>
</dbReference>
<dbReference type="AlphaFoldDB" id="A0A5Q4ZEB4"/>
<name>A0A5Q4ZEB4_9BURK</name>
<protein>
    <submittedName>
        <fullName evidence="1">Uncharacterized protein</fullName>
    </submittedName>
</protein>
<evidence type="ECO:0000313" key="1">
    <source>
        <dbReference type="EMBL" id="VVD33921.1"/>
    </source>
</evidence>
<accession>A0A5Q4ZEB4</accession>